<feature type="transmembrane region" description="Helical" evidence="8">
    <location>
        <begin position="307"/>
        <end position="328"/>
    </location>
</feature>
<evidence type="ECO:0000256" key="3">
    <source>
        <dbReference type="ARBA" id="ARBA00022448"/>
    </source>
</evidence>
<keyword evidence="6 8" id="KW-0406">Ion transport</keyword>
<accession>A0A0K9Q309</accession>
<dbReference type="PANTHER" id="PTHR13890">
    <property type="entry name" value="RNA SPLICING PROTEIN MRS2, MITOCHONDRIAL"/>
    <property type="match status" value="1"/>
</dbReference>
<dbReference type="SUPFAM" id="SSF144083">
    <property type="entry name" value="Magnesium transport protein CorA, transmembrane region"/>
    <property type="match status" value="1"/>
</dbReference>
<dbReference type="Gene3D" id="2.40.128.330">
    <property type="match status" value="1"/>
</dbReference>
<dbReference type="SMR" id="A0A0K9Q309"/>
<evidence type="ECO:0000256" key="9">
    <source>
        <dbReference type="SAM" id="Coils"/>
    </source>
</evidence>
<evidence type="ECO:0000313" key="10">
    <source>
        <dbReference type="EMBL" id="KMZ74835.1"/>
    </source>
</evidence>
<dbReference type="FunFam" id="2.40.128.330:FF:000001">
    <property type="entry name" value="Magnesium transporter MRS2-1"/>
    <property type="match status" value="1"/>
</dbReference>
<dbReference type="AlphaFoldDB" id="A0A0K9Q309"/>
<dbReference type="InterPro" id="IPR045863">
    <property type="entry name" value="CorA_TM1_TM2"/>
</dbReference>
<protein>
    <recommendedName>
        <fullName evidence="8">Magnesium transporter</fullName>
    </recommendedName>
</protein>
<sequence length="372" mass="42776">MEEVVVEKKKMTGGSSIWSVLDSTGTAHVIDSDKYSIIHRVQIDTRDFRILDPLLSYPSKILCRESAIVLNLEHIKAIITAKEVLLRDPFAINVIPIVEELRRRLPPTNITHHDQMLSDGHDSDVFKEESPFEFRALEVALEAICSFLDARTRELEAEINPVLEELTTKISSRNLDCMRKIKSSMTRLTARVQKIREELEQLLDDDDDMDDLYLSRKLYNNTCGSTSFRESPTTISRMSRESRASTATFRGNENDIEELEMLLEAYFMQIDSTFNKLNALREFINDTEDYINIQLDNHRNQLIQLELFLSSATICFDLYSLVSGIFGMNLPFSWNDGHGYLFKWVCIITTIFCGLIFILIIVYARYKGLVGS</sequence>
<dbReference type="EMBL" id="LFYR01000235">
    <property type="protein sequence ID" value="KMZ74835.1"/>
    <property type="molecule type" value="Genomic_DNA"/>
</dbReference>
<dbReference type="GO" id="GO:0015095">
    <property type="term" value="F:magnesium ion transmembrane transporter activity"/>
    <property type="evidence" value="ECO:0000318"/>
    <property type="project" value="GO_Central"/>
</dbReference>
<dbReference type="OMA" id="SATICFD"/>
<dbReference type="Proteomes" id="UP000036987">
    <property type="component" value="Unassembled WGS sequence"/>
</dbReference>
<dbReference type="OrthoDB" id="10251508at2759"/>
<keyword evidence="11" id="KW-1185">Reference proteome</keyword>
<keyword evidence="3 8" id="KW-0813">Transport</keyword>
<dbReference type="InterPro" id="IPR039204">
    <property type="entry name" value="MRS2-like"/>
</dbReference>
<keyword evidence="5 8" id="KW-1133">Transmembrane helix</keyword>
<evidence type="ECO:0000256" key="2">
    <source>
        <dbReference type="ARBA" id="ARBA00007535"/>
    </source>
</evidence>
<evidence type="ECO:0000256" key="1">
    <source>
        <dbReference type="ARBA" id="ARBA00004141"/>
    </source>
</evidence>
<comment type="subcellular location">
    <subcellularLocation>
        <location evidence="1 8">Membrane</location>
        <topology evidence="1 8">Multi-pass membrane protein</topology>
    </subcellularLocation>
</comment>
<evidence type="ECO:0000256" key="7">
    <source>
        <dbReference type="ARBA" id="ARBA00023136"/>
    </source>
</evidence>
<keyword evidence="4 8" id="KW-0812">Transmembrane</keyword>
<comment type="caution">
    <text evidence="10">The sequence shown here is derived from an EMBL/GenBank/DDBJ whole genome shotgun (WGS) entry which is preliminary data.</text>
</comment>
<evidence type="ECO:0000313" key="11">
    <source>
        <dbReference type="Proteomes" id="UP000036987"/>
    </source>
</evidence>
<reference evidence="11" key="1">
    <citation type="journal article" date="2016" name="Nature">
        <title>The genome of the seagrass Zostera marina reveals angiosperm adaptation to the sea.</title>
        <authorList>
            <person name="Olsen J.L."/>
            <person name="Rouze P."/>
            <person name="Verhelst B."/>
            <person name="Lin Y.-C."/>
            <person name="Bayer T."/>
            <person name="Collen J."/>
            <person name="Dattolo E."/>
            <person name="De Paoli E."/>
            <person name="Dittami S."/>
            <person name="Maumus F."/>
            <person name="Michel G."/>
            <person name="Kersting A."/>
            <person name="Lauritano C."/>
            <person name="Lohaus R."/>
            <person name="Toepel M."/>
            <person name="Tonon T."/>
            <person name="Vanneste K."/>
            <person name="Amirebrahimi M."/>
            <person name="Brakel J."/>
            <person name="Bostroem C."/>
            <person name="Chovatia M."/>
            <person name="Grimwood J."/>
            <person name="Jenkins J.W."/>
            <person name="Jueterbock A."/>
            <person name="Mraz A."/>
            <person name="Stam W.T."/>
            <person name="Tice H."/>
            <person name="Bornberg-Bauer E."/>
            <person name="Green P.J."/>
            <person name="Pearson G.A."/>
            <person name="Procaccini G."/>
            <person name="Duarte C.M."/>
            <person name="Schmutz J."/>
            <person name="Reusch T.B.H."/>
            <person name="Van de Peer Y."/>
        </authorList>
    </citation>
    <scope>NUCLEOTIDE SEQUENCE [LARGE SCALE GENOMIC DNA]</scope>
    <source>
        <strain evidence="11">cv. Finnish</strain>
    </source>
</reference>
<dbReference type="GO" id="GO:0015693">
    <property type="term" value="P:magnesium ion transport"/>
    <property type="evidence" value="ECO:0000318"/>
    <property type="project" value="GO_Central"/>
</dbReference>
<dbReference type="PANTHER" id="PTHR13890:SF31">
    <property type="entry name" value="MAGNESIUM TRANSPORTER MRS2-2-RELATED"/>
    <property type="match status" value="1"/>
</dbReference>
<evidence type="ECO:0000256" key="6">
    <source>
        <dbReference type="ARBA" id="ARBA00023065"/>
    </source>
</evidence>
<dbReference type="Pfam" id="PF22099">
    <property type="entry name" value="MRS2-like"/>
    <property type="match status" value="1"/>
</dbReference>
<feature type="coiled-coil region" evidence="9">
    <location>
        <begin position="178"/>
        <end position="205"/>
    </location>
</feature>
<evidence type="ECO:0000256" key="8">
    <source>
        <dbReference type="RuleBase" id="RU366041"/>
    </source>
</evidence>
<dbReference type="GO" id="GO:0016020">
    <property type="term" value="C:membrane"/>
    <property type="evidence" value="ECO:0007669"/>
    <property type="project" value="UniProtKB-SubCell"/>
</dbReference>
<keyword evidence="7 8" id="KW-0472">Membrane</keyword>
<organism evidence="10 11">
    <name type="scientific">Zostera marina</name>
    <name type="common">Eelgrass</name>
    <dbReference type="NCBI Taxonomy" id="29655"/>
    <lineage>
        <taxon>Eukaryota</taxon>
        <taxon>Viridiplantae</taxon>
        <taxon>Streptophyta</taxon>
        <taxon>Embryophyta</taxon>
        <taxon>Tracheophyta</taxon>
        <taxon>Spermatophyta</taxon>
        <taxon>Magnoliopsida</taxon>
        <taxon>Liliopsida</taxon>
        <taxon>Zosteraceae</taxon>
        <taxon>Zostera</taxon>
    </lineage>
</organism>
<comment type="similarity">
    <text evidence="2 8">Belongs to the CorA metal ion transporter (MIT) (TC 1.A.35.5) family.</text>
</comment>
<keyword evidence="8" id="KW-0460">Magnesium</keyword>
<dbReference type="CDD" id="cd12823">
    <property type="entry name" value="Mrs2_Mfm1p-like"/>
    <property type="match status" value="1"/>
</dbReference>
<evidence type="ECO:0000256" key="4">
    <source>
        <dbReference type="ARBA" id="ARBA00022692"/>
    </source>
</evidence>
<proteinExistence type="inferred from homology"/>
<comment type="function">
    <text evidence="8">Magnesium transporter that may mediate the influx of magnesium.</text>
</comment>
<name>A0A0K9Q309_ZOSMR</name>
<feature type="transmembrane region" description="Helical" evidence="8">
    <location>
        <begin position="340"/>
        <end position="364"/>
    </location>
</feature>
<gene>
    <name evidence="10" type="ORF">ZOSMA_121G00080</name>
</gene>
<keyword evidence="9" id="KW-0175">Coiled coil</keyword>
<dbReference type="Gene3D" id="1.20.58.340">
    <property type="entry name" value="Magnesium transport protein CorA, transmembrane region"/>
    <property type="match status" value="1"/>
</dbReference>
<evidence type="ECO:0000256" key="5">
    <source>
        <dbReference type="ARBA" id="ARBA00022989"/>
    </source>
</evidence>